<evidence type="ECO:0000256" key="1">
    <source>
        <dbReference type="ARBA" id="ARBA00004496"/>
    </source>
</evidence>
<dbReference type="SUPFAM" id="SSF53067">
    <property type="entry name" value="Actin-like ATPase domain"/>
    <property type="match status" value="2"/>
</dbReference>
<dbReference type="FunFam" id="3.90.640.10:FF:000014">
    <property type="entry name" value="Putative actin-related protein 6"/>
    <property type="match status" value="1"/>
</dbReference>
<organism evidence="10 11">
    <name type="scientific">Modicella reniformis</name>
    <dbReference type="NCBI Taxonomy" id="1440133"/>
    <lineage>
        <taxon>Eukaryota</taxon>
        <taxon>Fungi</taxon>
        <taxon>Fungi incertae sedis</taxon>
        <taxon>Mucoromycota</taxon>
        <taxon>Mortierellomycotina</taxon>
        <taxon>Mortierellomycetes</taxon>
        <taxon>Mortierellales</taxon>
        <taxon>Mortierellaceae</taxon>
        <taxon>Modicella</taxon>
    </lineage>
</organism>
<evidence type="ECO:0000256" key="8">
    <source>
        <dbReference type="SAM" id="Coils"/>
    </source>
</evidence>
<evidence type="ECO:0000256" key="9">
    <source>
        <dbReference type="SAM" id="MobiDB-lite"/>
    </source>
</evidence>
<name>A0A9P6J5A5_9FUNG</name>
<evidence type="ECO:0000256" key="4">
    <source>
        <dbReference type="ARBA" id="ARBA00022490"/>
    </source>
</evidence>
<comment type="similarity">
    <text evidence="2">Belongs to the actin family. ARP6 subfamily.</text>
</comment>
<dbReference type="Pfam" id="PF00022">
    <property type="entry name" value="Actin"/>
    <property type="match status" value="1"/>
</dbReference>
<evidence type="ECO:0000256" key="3">
    <source>
        <dbReference type="ARBA" id="ARBA00018633"/>
    </source>
</evidence>
<dbReference type="Proteomes" id="UP000749646">
    <property type="component" value="Unassembled WGS sequence"/>
</dbReference>
<comment type="function">
    <text evidence="5">Component of the SWR1 complex which mediates the ATP-dependent exchange of histone H2A for the H2A variant HZT1 leading to transcriptional regulation of selected genes by chromatin remodeling. Involved in chromosome stability.</text>
</comment>
<evidence type="ECO:0000313" key="11">
    <source>
        <dbReference type="Proteomes" id="UP000749646"/>
    </source>
</evidence>
<feature type="compositionally biased region" description="Polar residues" evidence="9">
    <location>
        <begin position="1070"/>
        <end position="1086"/>
    </location>
</feature>
<dbReference type="AlphaFoldDB" id="A0A9P6J5A5"/>
<dbReference type="OrthoDB" id="6220758at2759"/>
<evidence type="ECO:0000256" key="2">
    <source>
        <dbReference type="ARBA" id="ARBA00005665"/>
    </source>
</evidence>
<feature type="compositionally biased region" description="Basic and acidic residues" evidence="9">
    <location>
        <begin position="271"/>
        <end position="288"/>
    </location>
</feature>
<proteinExistence type="inferred from homology"/>
<feature type="region of interest" description="Disordered" evidence="9">
    <location>
        <begin position="260"/>
        <end position="305"/>
    </location>
</feature>
<dbReference type="EMBL" id="JAAAHW010006331">
    <property type="protein sequence ID" value="KAF9963019.1"/>
    <property type="molecule type" value="Genomic_DNA"/>
</dbReference>
<feature type="region of interest" description="Disordered" evidence="9">
    <location>
        <begin position="562"/>
        <end position="603"/>
    </location>
</feature>
<accession>A0A9P6J5A5</accession>
<comment type="subcellular location">
    <subcellularLocation>
        <location evidence="1">Cytoplasm</location>
    </subcellularLocation>
</comment>
<feature type="region of interest" description="Disordered" evidence="9">
    <location>
        <begin position="1066"/>
        <end position="1089"/>
    </location>
</feature>
<protein>
    <recommendedName>
        <fullName evidence="3">Actin-like protein ARP6</fullName>
    </recommendedName>
    <alternativeName>
        <fullName evidence="7">Actin-like protein arp6</fullName>
    </alternativeName>
</protein>
<dbReference type="CDD" id="cd10210">
    <property type="entry name" value="ASKHA_NBD_Arp6"/>
    <property type="match status" value="1"/>
</dbReference>
<dbReference type="PANTHER" id="PTHR11937">
    <property type="entry name" value="ACTIN"/>
    <property type="match status" value="1"/>
</dbReference>
<dbReference type="SMART" id="SM00268">
    <property type="entry name" value="ACTIN"/>
    <property type="match status" value="1"/>
</dbReference>
<comment type="subunit">
    <text evidence="6">Component of the SWR1 chromatin remodeling complex.</text>
</comment>
<keyword evidence="11" id="KW-1185">Reference proteome</keyword>
<dbReference type="InterPro" id="IPR004000">
    <property type="entry name" value="Actin"/>
</dbReference>
<feature type="compositionally biased region" description="Acidic residues" evidence="9">
    <location>
        <begin position="289"/>
        <end position="305"/>
    </location>
</feature>
<dbReference type="GO" id="GO:0005634">
    <property type="term" value="C:nucleus"/>
    <property type="evidence" value="ECO:0007669"/>
    <property type="project" value="UniProtKB-ARBA"/>
</dbReference>
<evidence type="ECO:0000256" key="7">
    <source>
        <dbReference type="ARBA" id="ARBA00073820"/>
    </source>
</evidence>
<evidence type="ECO:0000256" key="6">
    <source>
        <dbReference type="ARBA" id="ARBA00063309"/>
    </source>
</evidence>
<comment type="caution">
    <text evidence="10">The sequence shown here is derived from an EMBL/GenBank/DDBJ whole genome shotgun (WGS) entry which is preliminary data.</text>
</comment>
<feature type="coiled-coil region" evidence="8">
    <location>
        <begin position="735"/>
        <end position="769"/>
    </location>
</feature>
<evidence type="ECO:0000313" key="10">
    <source>
        <dbReference type="EMBL" id="KAF9963019.1"/>
    </source>
</evidence>
<sequence length="1105" mass="123027">MASSRTLVIDNGASTIKYGYADAGTYQTMPNNITRSKAERKTYIGDQLEMCKDFSGLYYRLAFEKGMLTNWDVEKQVWDRLFTGKALPCEPSSTTLVISEPILNLPNIATTYDQLVFEEYGFQSYTRLPAVQMVMYNEIPRLFGQAMTSGKKRVDCAVVVDSGYSFTHIIPCWKGKPILVGIRRINVGGKLLTNHLKEIISFRYWNMMDETHLVNEVKEACCYVSNNFWEELDICKKSPRANRILQHYVLPDYSAQQTGHIKGKRKVTKSGKRERMNDMDVDAEKDPENPQEDQQSEDADTGEVDSDVEMAPANDDEQVLTMNNERFTVPEILFYPSDIGMEQAGIPEAIVDAISACDEEIQGMLYANIVLVGGNARLPGFKRRVESDLRQSAPSEFEVRVGIDKDPLGYAWKGATRLATMEEFASEFKNRLVTRAEYLENGSTLCESRFRSGRKPVNPASSVLIVASSELNSAIKTTSTFTPLDQQPMSNIVGLSLPPTIQTDVVYSQTQKTLPPTDVAGMATGMAMNANILDTPKTPKTFQQSQDELFSKLEALAAVKNKANPLESEKQTHSSTRVGGSNENGSSRGGSSQQMNSKHHSIYNKSNNGFAYHSGSSVASVTMVSCRYPAESQILLRPRKRVNSAQFKTPGAADMAELAQVVVANATPPKTQVKLRKRLTTTTFVSPGNQNPSIMVTTPGGGLSNDRQRYEAACKAAKHWEKKYSATQQQIHYERERWEEKYGALEKTLRDLENNKTEANVEKMNLLLDTVQQLQIANETFRKQLMDAGIEPDPSPAAQFHSHHLLVGQDQDRTFTEENERMKEQSLVANKKISHLSTEINNSAIAISQTINYVQLRYLIQMLDVAEHVTSQKRARVMSNSFLSDILSRGVNKTDVLQPNNTCTAATQTPPAILTALQLQQQEHFQQQFMQQQLLAATNGVSTFKFPEKKLAKSFSLSSSLFGLSGFHNGTNRSGSTEGKGHHNNVSKQIHYRLKGAAFDNRSQLDRQGIPLVVFKDLKGSPMSPDSTDLLAASRGPTPLPKFQYASPISSQLRVFVPHEVPPHGYRTLSRGSQVSGTEGSVLTNRGTDELLKRSSSEISLRQLQ</sequence>
<keyword evidence="8" id="KW-0175">Coiled coil</keyword>
<feature type="compositionally biased region" description="Low complexity" evidence="9">
    <location>
        <begin position="579"/>
        <end position="592"/>
    </location>
</feature>
<dbReference type="Gene3D" id="3.30.420.40">
    <property type="match status" value="2"/>
</dbReference>
<dbReference type="Gene3D" id="3.90.640.10">
    <property type="entry name" value="Actin, Chain A, domain 4"/>
    <property type="match status" value="1"/>
</dbReference>
<keyword evidence="4" id="KW-0963">Cytoplasm</keyword>
<evidence type="ECO:0000256" key="5">
    <source>
        <dbReference type="ARBA" id="ARBA00025222"/>
    </source>
</evidence>
<dbReference type="InterPro" id="IPR043129">
    <property type="entry name" value="ATPase_NBD"/>
</dbReference>
<gene>
    <name evidence="10" type="primary">ARP6</name>
    <name evidence="10" type="ORF">BGZ65_006461</name>
</gene>
<dbReference type="GO" id="GO:0005737">
    <property type="term" value="C:cytoplasm"/>
    <property type="evidence" value="ECO:0007669"/>
    <property type="project" value="UniProtKB-SubCell"/>
</dbReference>
<reference evidence="10" key="1">
    <citation type="journal article" date="2020" name="Fungal Divers.">
        <title>Resolving the Mortierellaceae phylogeny through synthesis of multi-gene phylogenetics and phylogenomics.</title>
        <authorList>
            <person name="Vandepol N."/>
            <person name="Liber J."/>
            <person name="Desiro A."/>
            <person name="Na H."/>
            <person name="Kennedy M."/>
            <person name="Barry K."/>
            <person name="Grigoriev I.V."/>
            <person name="Miller A.N."/>
            <person name="O'Donnell K."/>
            <person name="Stajich J.E."/>
            <person name="Bonito G."/>
        </authorList>
    </citation>
    <scope>NUCLEOTIDE SEQUENCE</scope>
    <source>
        <strain evidence="10">MES-2147</strain>
    </source>
</reference>
<feature type="compositionally biased region" description="Basic residues" evidence="9">
    <location>
        <begin position="261"/>
        <end position="270"/>
    </location>
</feature>